<dbReference type="GO" id="GO:0043139">
    <property type="term" value="F:5'-3' DNA helicase activity"/>
    <property type="evidence" value="ECO:0007669"/>
    <property type="project" value="UniProtKB-EC"/>
</dbReference>
<dbReference type="EC" id="5.6.2.3" evidence="1"/>
<dbReference type="OrthoDB" id="272985at2759"/>
<dbReference type="STRING" id="2018661.A0A2A2KY71"/>
<dbReference type="InterPro" id="IPR010285">
    <property type="entry name" value="DNA_helicase_pif1-like_DEAD"/>
</dbReference>
<dbReference type="Pfam" id="PF21530">
    <property type="entry name" value="Pif1_2B_dom"/>
    <property type="match status" value="1"/>
</dbReference>
<dbReference type="AlphaFoldDB" id="A0A2A2KY71"/>
<proteinExistence type="inferred from homology"/>
<dbReference type="GO" id="GO:0006310">
    <property type="term" value="P:DNA recombination"/>
    <property type="evidence" value="ECO:0007669"/>
    <property type="project" value="UniProtKB-KW"/>
</dbReference>
<keyword evidence="1" id="KW-0067">ATP-binding</keyword>
<accession>A0A2A2KY71</accession>
<dbReference type="Gene3D" id="3.40.50.300">
    <property type="entry name" value="P-loop containing nucleotide triphosphate hydrolases"/>
    <property type="match status" value="1"/>
</dbReference>
<keyword evidence="1" id="KW-0234">DNA repair</keyword>
<keyword evidence="1" id="KW-0547">Nucleotide-binding</keyword>
<dbReference type="Pfam" id="PF05970">
    <property type="entry name" value="PIF1"/>
    <property type="match status" value="1"/>
</dbReference>
<evidence type="ECO:0000256" key="1">
    <source>
        <dbReference type="RuleBase" id="RU363044"/>
    </source>
</evidence>
<dbReference type="GO" id="GO:0000723">
    <property type="term" value="P:telomere maintenance"/>
    <property type="evidence" value="ECO:0007669"/>
    <property type="project" value="InterPro"/>
</dbReference>
<dbReference type="InterPro" id="IPR049163">
    <property type="entry name" value="Pif1-like_2B_dom"/>
</dbReference>
<keyword evidence="1" id="KW-0227">DNA damage</keyword>
<comment type="caution">
    <text evidence="4">The sequence shown here is derived from an EMBL/GenBank/DDBJ whole genome shotgun (WGS) entry which is preliminary data.</text>
</comment>
<feature type="domain" description="DNA helicase Pif1-like 2B" evidence="3">
    <location>
        <begin position="426"/>
        <end position="460"/>
    </location>
</feature>
<dbReference type="GO" id="GO:0005524">
    <property type="term" value="F:ATP binding"/>
    <property type="evidence" value="ECO:0007669"/>
    <property type="project" value="UniProtKB-KW"/>
</dbReference>
<dbReference type="Proteomes" id="UP000218231">
    <property type="component" value="Unassembled WGS sequence"/>
</dbReference>
<evidence type="ECO:0000259" key="2">
    <source>
        <dbReference type="Pfam" id="PF05970"/>
    </source>
</evidence>
<comment type="similarity">
    <text evidence="1">Belongs to the helicase family.</text>
</comment>
<name>A0A2A2KY71_9BILA</name>
<keyword evidence="1" id="KW-0378">Hydrolase</keyword>
<dbReference type="PANTHER" id="PTHR10492">
    <property type="match status" value="1"/>
</dbReference>
<comment type="catalytic activity">
    <reaction evidence="1">
        <text>ATP + H2O = ADP + phosphate + H(+)</text>
        <dbReference type="Rhea" id="RHEA:13065"/>
        <dbReference type="ChEBI" id="CHEBI:15377"/>
        <dbReference type="ChEBI" id="CHEBI:15378"/>
        <dbReference type="ChEBI" id="CHEBI:30616"/>
        <dbReference type="ChEBI" id="CHEBI:43474"/>
        <dbReference type="ChEBI" id="CHEBI:456216"/>
        <dbReference type="EC" id="5.6.2.3"/>
    </reaction>
</comment>
<keyword evidence="5" id="KW-1185">Reference proteome</keyword>
<evidence type="ECO:0000313" key="5">
    <source>
        <dbReference type="Proteomes" id="UP000218231"/>
    </source>
</evidence>
<gene>
    <name evidence="4" type="ORF">WR25_13196</name>
</gene>
<feature type="domain" description="DNA helicase Pif1-like DEAD-box helicase" evidence="2">
    <location>
        <begin position="192"/>
        <end position="415"/>
    </location>
</feature>
<keyword evidence="1" id="KW-0233">DNA recombination</keyword>
<evidence type="ECO:0000259" key="3">
    <source>
        <dbReference type="Pfam" id="PF21530"/>
    </source>
</evidence>
<evidence type="ECO:0000313" key="4">
    <source>
        <dbReference type="EMBL" id="PAV78888.1"/>
    </source>
</evidence>
<dbReference type="SUPFAM" id="SSF52540">
    <property type="entry name" value="P-loop containing nucleoside triphosphate hydrolases"/>
    <property type="match status" value="2"/>
</dbReference>
<protein>
    <recommendedName>
        <fullName evidence="1">ATP-dependent DNA helicase</fullName>
        <ecNumber evidence="1">5.6.2.3</ecNumber>
    </recommendedName>
</protein>
<sequence>MIWDRKGGVTGMVIKKCIGRMYSIHPKQGELFYLRMILLHKKGPRSWEELLITEDYDNDPLPKDTFKEACKAMGLLDDNIQWEAYFEEAKDYASPFQLRELFVSVITHGENVDVKEIWERFKEYFAEDYNRNYEEEVAIRRALVEIEKQLENVGDSVEKYGIPKPNMTEFENDLPWDPNEEMQKGETMRAAMNPAQESVIAYILEKLQELQDASLQNGCVFIDGPGGSGKTYTYRTLCHLLRGMGIRYKTAAWMGIAANNMPDGRTMHKTYGLPFEMDSKSSSNAKPNNKIGKELRETKVFIIDEISMVPKYAIELIDRKLRELTDVNLPFGRRIFIIGGDFRQILPIQKHAGRNELISLSVVNSELWELFQVFHLKKNERVLQDDRSNVTNRPVREDFAKWLLKLGNGELPADDEYISVPDSCITRGLPPHELKLKVNSPVILKRNLNPAAGLCNGTRLREKELDKRP</sequence>
<dbReference type="GO" id="GO:0016887">
    <property type="term" value="F:ATP hydrolysis activity"/>
    <property type="evidence" value="ECO:0007669"/>
    <property type="project" value="RHEA"/>
</dbReference>
<organism evidence="4 5">
    <name type="scientific">Diploscapter pachys</name>
    <dbReference type="NCBI Taxonomy" id="2018661"/>
    <lineage>
        <taxon>Eukaryota</taxon>
        <taxon>Metazoa</taxon>
        <taxon>Ecdysozoa</taxon>
        <taxon>Nematoda</taxon>
        <taxon>Chromadorea</taxon>
        <taxon>Rhabditida</taxon>
        <taxon>Rhabditina</taxon>
        <taxon>Rhabditomorpha</taxon>
        <taxon>Rhabditoidea</taxon>
        <taxon>Rhabditidae</taxon>
        <taxon>Diploscapter</taxon>
    </lineage>
</organism>
<dbReference type="PANTHER" id="PTHR10492:SF57">
    <property type="entry name" value="ATP-DEPENDENT DNA HELICASE"/>
    <property type="match status" value="1"/>
</dbReference>
<keyword evidence="1" id="KW-0347">Helicase</keyword>
<comment type="cofactor">
    <cofactor evidence="1">
        <name>Mg(2+)</name>
        <dbReference type="ChEBI" id="CHEBI:18420"/>
    </cofactor>
</comment>
<reference evidence="4 5" key="1">
    <citation type="journal article" date="2017" name="Curr. Biol.">
        <title>Genome architecture and evolution of a unichromosomal asexual nematode.</title>
        <authorList>
            <person name="Fradin H."/>
            <person name="Zegar C."/>
            <person name="Gutwein M."/>
            <person name="Lucas J."/>
            <person name="Kovtun M."/>
            <person name="Corcoran D."/>
            <person name="Baugh L.R."/>
            <person name="Kiontke K."/>
            <person name="Gunsalus K."/>
            <person name="Fitch D.H."/>
            <person name="Piano F."/>
        </authorList>
    </citation>
    <scope>NUCLEOTIDE SEQUENCE [LARGE SCALE GENOMIC DNA]</scope>
    <source>
        <strain evidence="4">PF1309</strain>
    </source>
</reference>
<dbReference type="GO" id="GO:0006281">
    <property type="term" value="P:DNA repair"/>
    <property type="evidence" value="ECO:0007669"/>
    <property type="project" value="UniProtKB-KW"/>
</dbReference>
<dbReference type="EMBL" id="LIAE01007496">
    <property type="protein sequence ID" value="PAV78888.1"/>
    <property type="molecule type" value="Genomic_DNA"/>
</dbReference>
<dbReference type="InterPro" id="IPR027417">
    <property type="entry name" value="P-loop_NTPase"/>
</dbReference>